<proteinExistence type="predicted"/>
<protein>
    <submittedName>
        <fullName evidence="1">Uncharacterized protein</fullName>
    </submittedName>
</protein>
<reference evidence="1 2" key="1">
    <citation type="submission" date="2020-12" db="EMBL/GenBank/DDBJ databases">
        <title>Olleya sediminilitoris sp. nov., isolated from a tidal flat.</title>
        <authorList>
            <person name="Park S."/>
            <person name="Yoon J.-H."/>
        </authorList>
    </citation>
    <scope>NUCLEOTIDE SEQUENCE [LARGE SCALE GENOMIC DNA]</scope>
    <source>
        <strain evidence="1 2">YSTF-M6</strain>
    </source>
</reference>
<evidence type="ECO:0000313" key="1">
    <source>
        <dbReference type="EMBL" id="MBL7559549.1"/>
    </source>
</evidence>
<organism evidence="1 2">
    <name type="scientific">Olleya sediminilitoris</name>
    <dbReference type="NCBI Taxonomy" id="2795739"/>
    <lineage>
        <taxon>Bacteria</taxon>
        <taxon>Pseudomonadati</taxon>
        <taxon>Bacteroidota</taxon>
        <taxon>Flavobacteriia</taxon>
        <taxon>Flavobacteriales</taxon>
        <taxon>Flavobacteriaceae</taxon>
    </lineage>
</organism>
<name>A0ABS1WK99_9FLAO</name>
<evidence type="ECO:0000313" key="2">
    <source>
        <dbReference type="Proteomes" id="UP000605013"/>
    </source>
</evidence>
<comment type="caution">
    <text evidence="1">The sequence shown here is derived from an EMBL/GenBank/DDBJ whole genome shotgun (WGS) entry which is preliminary data.</text>
</comment>
<dbReference type="Proteomes" id="UP000605013">
    <property type="component" value="Unassembled WGS sequence"/>
</dbReference>
<dbReference type="RefSeq" id="WP_202999822.1">
    <property type="nucleotide sequence ID" value="NZ_JAEMEF010000004.1"/>
</dbReference>
<keyword evidence="2" id="KW-1185">Reference proteome</keyword>
<sequence>MDNTKIEQAYQHTFSGLTMYYRDCELAEHLVTRYKINQIIQERGFTDVSNQAEGLAKTVRFAIASNNASNLGAINPEVAKYGFHLIASGAYFKVLDIYKIEDKTQILLMHFDEVYRDVFNSTTSNIEEQIIQVGRNSLETKIQLQPNAILNNEDWTERTKHPIGMLDSGVFFLNN</sequence>
<accession>A0ABS1WK99</accession>
<dbReference type="EMBL" id="JAEMEF010000004">
    <property type="protein sequence ID" value="MBL7559549.1"/>
    <property type="molecule type" value="Genomic_DNA"/>
</dbReference>
<gene>
    <name evidence="1" type="ORF">JAO71_06985</name>
</gene>